<dbReference type="Proteomes" id="UP000789920">
    <property type="component" value="Unassembled WGS sequence"/>
</dbReference>
<dbReference type="EMBL" id="CAJVQC010053744">
    <property type="protein sequence ID" value="CAG8793297.1"/>
    <property type="molecule type" value="Genomic_DNA"/>
</dbReference>
<feature type="non-terminal residue" evidence="1">
    <location>
        <position position="1"/>
    </location>
</feature>
<gene>
    <name evidence="1" type="ORF">RPERSI_LOCUS19550</name>
</gene>
<evidence type="ECO:0000313" key="1">
    <source>
        <dbReference type="EMBL" id="CAG8793297.1"/>
    </source>
</evidence>
<sequence length="51" mass="6131">SQNERQYDALMGILPLSSQFVADNWNWRISIIFKVKIIYTEWSIQKVRKSE</sequence>
<feature type="non-terminal residue" evidence="1">
    <location>
        <position position="51"/>
    </location>
</feature>
<protein>
    <submittedName>
        <fullName evidence="1">14049_t:CDS:1</fullName>
    </submittedName>
</protein>
<comment type="caution">
    <text evidence="1">The sequence shown here is derived from an EMBL/GenBank/DDBJ whole genome shotgun (WGS) entry which is preliminary data.</text>
</comment>
<organism evidence="1 2">
    <name type="scientific">Racocetra persica</name>
    <dbReference type="NCBI Taxonomy" id="160502"/>
    <lineage>
        <taxon>Eukaryota</taxon>
        <taxon>Fungi</taxon>
        <taxon>Fungi incertae sedis</taxon>
        <taxon>Mucoromycota</taxon>
        <taxon>Glomeromycotina</taxon>
        <taxon>Glomeromycetes</taxon>
        <taxon>Diversisporales</taxon>
        <taxon>Gigasporaceae</taxon>
        <taxon>Racocetra</taxon>
    </lineage>
</organism>
<evidence type="ECO:0000313" key="2">
    <source>
        <dbReference type="Proteomes" id="UP000789920"/>
    </source>
</evidence>
<proteinExistence type="predicted"/>
<keyword evidence="2" id="KW-1185">Reference proteome</keyword>
<reference evidence="1" key="1">
    <citation type="submission" date="2021-06" db="EMBL/GenBank/DDBJ databases">
        <authorList>
            <person name="Kallberg Y."/>
            <person name="Tangrot J."/>
            <person name="Rosling A."/>
        </authorList>
    </citation>
    <scope>NUCLEOTIDE SEQUENCE</scope>
    <source>
        <strain evidence="1">MA461A</strain>
    </source>
</reference>
<accession>A0ACA9RHB3</accession>
<name>A0ACA9RHB3_9GLOM</name>